<evidence type="ECO:0000256" key="5">
    <source>
        <dbReference type="ARBA" id="ARBA00022777"/>
    </source>
</evidence>
<dbReference type="Pfam" id="PF02518">
    <property type="entry name" value="HATPase_c"/>
    <property type="match status" value="1"/>
</dbReference>
<dbReference type="InterPro" id="IPR000014">
    <property type="entry name" value="PAS"/>
</dbReference>
<proteinExistence type="predicted"/>
<dbReference type="SUPFAM" id="SSF55874">
    <property type="entry name" value="ATPase domain of HSP90 chaperone/DNA topoisomerase II/histidine kinase"/>
    <property type="match status" value="1"/>
</dbReference>
<dbReference type="PRINTS" id="PR00344">
    <property type="entry name" value="BCTRLSENSOR"/>
</dbReference>
<accession>A0A367GTJ3</accession>
<dbReference type="InterPro" id="IPR003594">
    <property type="entry name" value="HATPase_dom"/>
</dbReference>
<dbReference type="SMART" id="SM00086">
    <property type="entry name" value="PAC"/>
    <property type="match status" value="3"/>
</dbReference>
<evidence type="ECO:0000259" key="7">
    <source>
        <dbReference type="PROSITE" id="PS50112"/>
    </source>
</evidence>
<feature type="domain" description="Histidine kinase" evidence="6">
    <location>
        <begin position="403"/>
        <end position="614"/>
    </location>
</feature>
<dbReference type="SMART" id="SM00091">
    <property type="entry name" value="PAS"/>
    <property type="match status" value="2"/>
</dbReference>
<feature type="domain" description="PAS" evidence="7">
    <location>
        <begin position="259"/>
        <end position="329"/>
    </location>
</feature>
<keyword evidence="3" id="KW-0597">Phosphoprotein</keyword>
<organism evidence="9 10">
    <name type="scientific">Mucilaginibacter hurinus</name>
    <dbReference type="NCBI Taxonomy" id="2201324"/>
    <lineage>
        <taxon>Bacteria</taxon>
        <taxon>Pseudomonadati</taxon>
        <taxon>Bacteroidota</taxon>
        <taxon>Sphingobacteriia</taxon>
        <taxon>Sphingobacteriales</taxon>
        <taxon>Sphingobacteriaceae</taxon>
        <taxon>Mucilaginibacter</taxon>
    </lineage>
</organism>
<evidence type="ECO:0000313" key="10">
    <source>
        <dbReference type="Proteomes" id="UP000253209"/>
    </source>
</evidence>
<dbReference type="Gene3D" id="3.30.565.10">
    <property type="entry name" value="Histidine kinase-like ATPase, C-terminal domain"/>
    <property type="match status" value="1"/>
</dbReference>
<comment type="caution">
    <text evidence="9">The sequence shown here is derived from an EMBL/GenBank/DDBJ whole genome shotgun (WGS) entry which is preliminary data.</text>
</comment>
<dbReference type="InterPro" id="IPR004358">
    <property type="entry name" value="Sig_transdc_His_kin-like_C"/>
</dbReference>
<dbReference type="GO" id="GO:0004673">
    <property type="term" value="F:protein histidine kinase activity"/>
    <property type="evidence" value="ECO:0007669"/>
    <property type="project" value="UniProtKB-EC"/>
</dbReference>
<dbReference type="AlphaFoldDB" id="A0A367GTJ3"/>
<dbReference type="NCBIfam" id="TIGR00229">
    <property type="entry name" value="sensory_box"/>
    <property type="match status" value="2"/>
</dbReference>
<dbReference type="PANTHER" id="PTHR43304">
    <property type="entry name" value="PHYTOCHROME-LIKE PROTEIN CPH1"/>
    <property type="match status" value="1"/>
</dbReference>
<dbReference type="RefSeq" id="WP_114004168.1">
    <property type="nucleotide sequence ID" value="NZ_QGDC01000002.1"/>
</dbReference>
<dbReference type="Pfam" id="PF13426">
    <property type="entry name" value="PAS_9"/>
    <property type="match status" value="1"/>
</dbReference>
<evidence type="ECO:0000313" key="9">
    <source>
        <dbReference type="EMBL" id="RCH56131.1"/>
    </source>
</evidence>
<dbReference type="PROSITE" id="PS50113">
    <property type="entry name" value="PAC"/>
    <property type="match status" value="3"/>
</dbReference>
<gene>
    <name evidence="9" type="ORF">DJ568_05130</name>
</gene>
<evidence type="ECO:0000256" key="2">
    <source>
        <dbReference type="ARBA" id="ARBA00012438"/>
    </source>
</evidence>
<dbReference type="EC" id="2.7.13.3" evidence="2"/>
<dbReference type="OrthoDB" id="1522284at2"/>
<comment type="catalytic activity">
    <reaction evidence="1">
        <text>ATP + protein L-histidine = ADP + protein N-phospho-L-histidine.</text>
        <dbReference type="EC" id="2.7.13.3"/>
    </reaction>
</comment>
<keyword evidence="4" id="KW-0808">Transferase</keyword>
<feature type="domain" description="PAC" evidence="8">
    <location>
        <begin position="333"/>
        <end position="385"/>
    </location>
</feature>
<dbReference type="PANTHER" id="PTHR43304:SF1">
    <property type="entry name" value="PAC DOMAIN-CONTAINING PROTEIN"/>
    <property type="match status" value="1"/>
</dbReference>
<dbReference type="Gene3D" id="3.30.450.20">
    <property type="entry name" value="PAS domain"/>
    <property type="match status" value="3"/>
</dbReference>
<evidence type="ECO:0000256" key="3">
    <source>
        <dbReference type="ARBA" id="ARBA00022553"/>
    </source>
</evidence>
<dbReference type="InterPro" id="IPR052162">
    <property type="entry name" value="Sensor_kinase/Photoreceptor"/>
</dbReference>
<dbReference type="InterPro" id="IPR035965">
    <property type="entry name" value="PAS-like_dom_sf"/>
</dbReference>
<dbReference type="InterPro" id="IPR005467">
    <property type="entry name" value="His_kinase_dom"/>
</dbReference>
<feature type="domain" description="PAC" evidence="8">
    <location>
        <begin position="78"/>
        <end position="131"/>
    </location>
</feature>
<evidence type="ECO:0000256" key="4">
    <source>
        <dbReference type="ARBA" id="ARBA00022679"/>
    </source>
</evidence>
<evidence type="ECO:0000259" key="6">
    <source>
        <dbReference type="PROSITE" id="PS50109"/>
    </source>
</evidence>
<dbReference type="Pfam" id="PF08447">
    <property type="entry name" value="PAS_3"/>
    <property type="match status" value="2"/>
</dbReference>
<dbReference type="InterPro" id="IPR001610">
    <property type="entry name" value="PAC"/>
</dbReference>
<feature type="domain" description="PAC" evidence="8">
    <location>
        <begin position="207"/>
        <end position="258"/>
    </location>
</feature>
<reference evidence="9 10" key="1">
    <citation type="submission" date="2018-05" db="EMBL/GenBank/DDBJ databases">
        <title>Mucilaginibacter hurinus sp. nov., isolated from briquette warehouse soil.</title>
        <authorList>
            <person name="Choi L."/>
        </authorList>
    </citation>
    <scope>NUCLEOTIDE SEQUENCE [LARGE SCALE GENOMIC DNA]</scope>
    <source>
        <strain evidence="9 10">ZR32</strain>
    </source>
</reference>
<dbReference type="CDD" id="cd00130">
    <property type="entry name" value="PAS"/>
    <property type="match status" value="2"/>
</dbReference>
<dbReference type="InterPro" id="IPR013655">
    <property type="entry name" value="PAS_fold_3"/>
</dbReference>
<dbReference type="PROSITE" id="PS50112">
    <property type="entry name" value="PAS"/>
    <property type="match status" value="2"/>
</dbReference>
<sequence>MDDVYRIILDRGLAGIWDWDIKNNTTYLSPSFKSMFGYDDSELDSTPYGWQSLIHADDIGPATQALNKFLDSGSKDTFRVTVRYWHKNGSIIWINSTGMVAEWDHAGKPARMVGWHIDVTNQKLIEQKLKKTKDLLNKTNLSVRLGGWEIDVVTGKVAWTRVTKQIYEVPLDYEPRLETRLEFYKEGDSREKIREAVDKAIITGQPFDVEAILITTSGKELWVRVIGNAEFDNGRCVKVFGTLQDINDKKKVEQELKNSEDRFKGAFENSTIGMALVSPEGRWLKVNQKLVECLGYTQEELNEITFQEITYPNDLEADLQLLRKLLAGDIQNYQMEKRYFHKNGDVIWTLLSVSLVRDDEGNALHYISHVQDITDKKLKEEQIKQTLDIVSQQNNRLLNFAYIVSHNLRTHAGNFQSLINLVNDPHTSPDERVEYLQLLENVSAQLNETILNLNDVVSIQTNTGLQKVKVNLNSYINKTINVLAAEIGRHNAIIYNKVDSSVEIDYHPAYLESILLNFLTNSIRYKCEHRAPEITIGYLPEGQAGILSVCDNGRGIDMDKHGHNLFGMYKTFHGNTDAKGVGLFITKNQIEAMGGKIEVQSRVGEGTTFSVFIP</sequence>
<dbReference type="InterPro" id="IPR000700">
    <property type="entry name" value="PAS-assoc_C"/>
</dbReference>
<evidence type="ECO:0000259" key="8">
    <source>
        <dbReference type="PROSITE" id="PS50113"/>
    </source>
</evidence>
<keyword evidence="5" id="KW-0418">Kinase</keyword>
<feature type="domain" description="PAS" evidence="7">
    <location>
        <begin position="1"/>
        <end position="73"/>
    </location>
</feature>
<dbReference type="SUPFAM" id="SSF55785">
    <property type="entry name" value="PYP-like sensor domain (PAS domain)"/>
    <property type="match status" value="3"/>
</dbReference>
<dbReference type="InterPro" id="IPR036890">
    <property type="entry name" value="HATPase_C_sf"/>
</dbReference>
<evidence type="ECO:0000256" key="1">
    <source>
        <dbReference type="ARBA" id="ARBA00000085"/>
    </source>
</evidence>
<dbReference type="EMBL" id="QGDC01000002">
    <property type="protein sequence ID" value="RCH56131.1"/>
    <property type="molecule type" value="Genomic_DNA"/>
</dbReference>
<dbReference type="Proteomes" id="UP000253209">
    <property type="component" value="Unassembled WGS sequence"/>
</dbReference>
<keyword evidence="10" id="KW-1185">Reference proteome</keyword>
<protein>
    <recommendedName>
        <fullName evidence="2">histidine kinase</fullName>
        <ecNumber evidence="2">2.7.13.3</ecNumber>
    </recommendedName>
</protein>
<dbReference type="PROSITE" id="PS50109">
    <property type="entry name" value="HIS_KIN"/>
    <property type="match status" value="1"/>
</dbReference>
<dbReference type="SMART" id="SM00387">
    <property type="entry name" value="HATPase_c"/>
    <property type="match status" value="1"/>
</dbReference>
<name>A0A367GTJ3_9SPHI</name>